<dbReference type="STRING" id="59925.EU91_0082"/>
<comment type="caution">
    <text evidence="2">The sequence shown here is derived from an EMBL/GenBank/DDBJ whole genome shotgun (WGS) entry which is preliminary data.</text>
</comment>
<evidence type="ECO:0000259" key="1">
    <source>
        <dbReference type="Pfam" id="PF14229"/>
    </source>
</evidence>
<dbReference type="InterPro" id="IPR025567">
    <property type="entry name" value="DUF4332"/>
</dbReference>
<dbReference type="AlphaFoldDB" id="A0A0A1ZL47"/>
<dbReference type="Pfam" id="PF14229">
    <property type="entry name" value="DUF4332"/>
    <property type="match status" value="1"/>
</dbReference>
<reference evidence="3" key="1">
    <citation type="journal article" date="2014" name="Sci. Data">
        <title>Genomes of diverse isolates of the marine cyanobacterium Prochlorococcus.</title>
        <authorList>
            <person name="Biller S."/>
            <person name="Berube P."/>
            <person name="Thompson J."/>
            <person name="Kelly L."/>
            <person name="Roggensack S."/>
            <person name="Awad L."/>
            <person name="Roache-Johnson K."/>
            <person name="Ding H."/>
            <person name="Giovannoni S.J."/>
            <person name="Moore L.R."/>
            <person name="Chisholm S.W."/>
        </authorList>
    </citation>
    <scope>NUCLEOTIDE SEQUENCE [LARGE SCALE GENOMIC DNA]</scope>
    <source>
        <strain evidence="3">GP2</strain>
    </source>
</reference>
<dbReference type="EMBL" id="JNAH01000002">
    <property type="protein sequence ID" value="KGF88969.1"/>
    <property type="molecule type" value="Genomic_DNA"/>
</dbReference>
<dbReference type="RefSeq" id="WP_032523719.1">
    <property type="nucleotide sequence ID" value="NZ_CP138934.1"/>
</dbReference>
<protein>
    <recommendedName>
        <fullName evidence="1">DUF4332 domain-containing protein</fullName>
    </recommendedName>
</protein>
<name>A0A0A1ZL47_PROMR</name>
<gene>
    <name evidence="2" type="ORF">EU91_0082</name>
</gene>
<evidence type="ECO:0000313" key="2">
    <source>
        <dbReference type="EMBL" id="KGF88969.1"/>
    </source>
</evidence>
<evidence type="ECO:0000313" key="3">
    <source>
        <dbReference type="Proteomes" id="UP000030598"/>
    </source>
</evidence>
<dbReference type="OrthoDB" id="540151at2"/>
<sequence length="139" mass="16044">MESKTFLDFLPTNFRHEKSFFIQNNLTDFEKLSNLSDLDINEIQRKSSLCTLNNLKKIRAIAIFKKEIGISPPQAYVLLHCGISSVKSLSQSTPYELERKIGRLERNLRVKTDTDRTFTLLKEWIKKASQLDKSIGNHG</sequence>
<accession>A0A0A1ZL47</accession>
<organism evidence="2 3">
    <name type="scientific">Prochlorococcus marinus str. GP2</name>
    <dbReference type="NCBI Taxonomy" id="59925"/>
    <lineage>
        <taxon>Bacteria</taxon>
        <taxon>Bacillati</taxon>
        <taxon>Cyanobacteriota</taxon>
        <taxon>Cyanophyceae</taxon>
        <taxon>Synechococcales</taxon>
        <taxon>Prochlorococcaceae</taxon>
        <taxon>Prochlorococcus</taxon>
    </lineage>
</organism>
<proteinExistence type="predicted"/>
<dbReference type="eggNOG" id="ENOG5031UT8">
    <property type="taxonomic scope" value="Bacteria"/>
</dbReference>
<feature type="domain" description="DUF4332" evidence="1">
    <location>
        <begin position="15"/>
        <end position="131"/>
    </location>
</feature>
<dbReference type="Proteomes" id="UP000030598">
    <property type="component" value="Unassembled WGS sequence"/>
</dbReference>